<name>A0ABW5QZ59_9BACL</name>
<proteinExistence type="predicted"/>
<sequence>MKTALKNKSRGSFFLLWGFLLWLAATVVFRIWGGWLLDADNQAMTAILFIAAVPIIYGCVLPLFYFFGVPLSERLRYSVYVALPGMLLDIFSVVFHPAAFPSIPGESIPTLAAWLLWAYSLILITGLFPRR</sequence>
<dbReference type="RefSeq" id="WP_379274010.1">
    <property type="nucleotide sequence ID" value="NZ_JBHUMY010000013.1"/>
</dbReference>
<feature type="transmembrane region" description="Helical" evidence="1">
    <location>
        <begin position="79"/>
        <end position="99"/>
    </location>
</feature>
<dbReference type="Pfam" id="PF17329">
    <property type="entry name" value="DUF5367"/>
    <property type="match status" value="1"/>
</dbReference>
<dbReference type="InterPro" id="IPR020509">
    <property type="entry name" value="Uncharacterised_YnzE"/>
</dbReference>
<feature type="transmembrane region" description="Helical" evidence="1">
    <location>
        <begin position="44"/>
        <end position="67"/>
    </location>
</feature>
<keyword evidence="1" id="KW-1133">Transmembrane helix</keyword>
<dbReference type="EMBL" id="JBHUMY010000013">
    <property type="protein sequence ID" value="MFD2661316.1"/>
    <property type="molecule type" value="Genomic_DNA"/>
</dbReference>
<evidence type="ECO:0000313" key="3">
    <source>
        <dbReference type="Proteomes" id="UP001597493"/>
    </source>
</evidence>
<protein>
    <submittedName>
        <fullName evidence="2">DUF5367 family protein</fullName>
    </submittedName>
</protein>
<feature type="transmembrane region" description="Helical" evidence="1">
    <location>
        <begin position="12"/>
        <end position="32"/>
    </location>
</feature>
<feature type="transmembrane region" description="Helical" evidence="1">
    <location>
        <begin position="111"/>
        <end position="128"/>
    </location>
</feature>
<keyword evidence="1" id="KW-0812">Transmembrane</keyword>
<organism evidence="2 3">
    <name type="scientific">Paenibacillus thailandensis</name>
    <dbReference type="NCBI Taxonomy" id="393250"/>
    <lineage>
        <taxon>Bacteria</taxon>
        <taxon>Bacillati</taxon>
        <taxon>Bacillota</taxon>
        <taxon>Bacilli</taxon>
        <taxon>Bacillales</taxon>
        <taxon>Paenibacillaceae</taxon>
        <taxon>Paenibacillus</taxon>
    </lineage>
</organism>
<keyword evidence="3" id="KW-1185">Reference proteome</keyword>
<comment type="caution">
    <text evidence="2">The sequence shown here is derived from an EMBL/GenBank/DDBJ whole genome shotgun (WGS) entry which is preliminary data.</text>
</comment>
<reference evidence="3" key="1">
    <citation type="journal article" date="2019" name="Int. J. Syst. Evol. Microbiol.">
        <title>The Global Catalogue of Microorganisms (GCM) 10K type strain sequencing project: providing services to taxonomists for standard genome sequencing and annotation.</title>
        <authorList>
            <consortium name="The Broad Institute Genomics Platform"/>
            <consortium name="The Broad Institute Genome Sequencing Center for Infectious Disease"/>
            <person name="Wu L."/>
            <person name="Ma J."/>
        </authorList>
    </citation>
    <scope>NUCLEOTIDE SEQUENCE [LARGE SCALE GENOMIC DNA]</scope>
    <source>
        <strain evidence="3">TISTR 1827</strain>
    </source>
</reference>
<evidence type="ECO:0000313" key="2">
    <source>
        <dbReference type="EMBL" id="MFD2661316.1"/>
    </source>
</evidence>
<evidence type="ECO:0000256" key="1">
    <source>
        <dbReference type="SAM" id="Phobius"/>
    </source>
</evidence>
<dbReference type="Proteomes" id="UP001597493">
    <property type="component" value="Unassembled WGS sequence"/>
</dbReference>
<accession>A0ABW5QZ59</accession>
<gene>
    <name evidence="2" type="ORF">ACFSW5_13765</name>
</gene>
<keyword evidence="1" id="KW-0472">Membrane</keyword>